<proteinExistence type="predicted"/>
<organism evidence="2 3">
    <name type="scientific">Hydnomerulius pinastri MD-312</name>
    <dbReference type="NCBI Taxonomy" id="994086"/>
    <lineage>
        <taxon>Eukaryota</taxon>
        <taxon>Fungi</taxon>
        <taxon>Dikarya</taxon>
        <taxon>Basidiomycota</taxon>
        <taxon>Agaricomycotina</taxon>
        <taxon>Agaricomycetes</taxon>
        <taxon>Agaricomycetidae</taxon>
        <taxon>Boletales</taxon>
        <taxon>Boletales incertae sedis</taxon>
        <taxon>Leucogyrophana</taxon>
    </lineage>
</organism>
<dbReference type="InterPro" id="IPR010699">
    <property type="entry name" value="DUF1275"/>
</dbReference>
<dbReference type="AlphaFoldDB" id="A0A0C9WE96"/>
<dbReference type="HOGENOM" id="CLU_062487_0_0_1"/>
<feature type="transmembrane region" description="Helical" evidence="1">
    <location>
        <begin position="183"/>
        <end position="202"/>
    </location>
</feature>
<evidence type="ECO:0008006" key="4">
    <source>
        <dbReference type="Google" id="ProtNLM"/>
    </source>
</evidence>
<name>A0A0C9WE96_9AGAM</name>
<accession>A0A0C9WE96</accession>
<evidence type="ECO:0000313" key="3">
    <source>
        <dbReference type="Proteomes" id="UP000053820"/>
    </source>
</evidence>
<sequence>MQRPTTADTNITLLPDEKAGLPPPVVQRKRFVDDAATIVTVKSFLYEEIDEERVLVPLSAYSFMTGFLNAVCFSAIFAWCASQTGNTIQLSIAVGRLLDDDRAEPDFSFRLSDRLAVCSLVTFLIGGFIGRLGDKIGCNTRLWMTAGTFIQTIFTMAAAIASWKSGAPTFADAGGGPVWRTPLSFTCLGFMSASMGLQGIMAKRLNTQFSTTVVLTTVWCELIAEPKLFNFRRLVVERDHKLMTIAACCAGGLAGRAILDEVGAPVTLGIATGIRMLISAGWLLVPKKLEK</sequence>
<feature type="transmembrane region" description="Helical" evidence="1">
    <location>
        <begin position="142"/>
        <end position="163"/>
    </location>
</feature>
<dbReference type="PANTHER" id="PTHR37488">
    <property type="entry name" value="DUF1275 DOMAIN-CONTAINING PROTEIN"/>
    <property type="match status" value="1"/>
</dbReference>
<keyword evidence="1" id="KW-0812">Transmembrane</keyword>
<feature type="transmembrane region" description="Helical" evidence="1">
    <location>
        <begin position="265"/>
        <end position="285"/>
    </location>
</feature>
<evidence type="ECO:0000313" key="2">
    <source>
        <dbReference type="EMBL" id="KIJ63147.1"/>
    </source>
</evidence>
<protein>
    <recommendedName>
        <fullName evidence="4">DUF1275 domain protein</fullName>
    </recommendedName>
</protein>
<dbReference type="PANTHER" id="PTHR37488:SF2">
    <property type="entry name" value="DUF1275 DOMAIN-CONTAINING PROTEIN"/>
    <property type="match status" value="1"/>
</dbReference>
<keyword evidence="1" id="KW-1133">Transmembrane helix</keyword>
<gene>
    <name evidence="2" type="ORF">HYDPIDRAFT_29837</name>
</gene>
<reference evidence="2 3" key="1">
    <citation type="submission" date="2014-04" db="EMBL/GenBank/DDBJ databases">
        <title>Evolutionary Origins and Diversification of the Mycorrhizal Mutualists.</title>
        <authorList>
            <consortium name="DOE Joint Genome Institute"/>
            <consortium name="Mycorrhizal Genomics Consortium"/>
            <person name="Kohler A."/>
            <person name="Kuo A."/>
            <person name="Nagy L.G."/>
            <person name="Floudas D."/>
            <person name="Copeland A."/>
            <person name="Barry K.W."/>
            <person name="Cichocki N."/>
            <person name="Veneault-Fourrey C."/>
            <person name="LaButti K."/>
            <person name="Lindquist E.A."/>
            <person name="Lipzen A."/>
            <person name="Lundell T."/>
            <person name="Morin E."/>
            <person name="Murat C."/>
            <person name="Riley R."/>
            <person name="Ohm R."/>
            <person name="Sun H."/>
            <person name="Tunlid A."/>
            <person name="Henrissat B."/>
            <person name="Grigoriev I.V."/>
            <person name="Hibbett D.S."/>
            <person name="Martin F."/>
        </authorList>
    </citation>
    <scope>NUCLEOTIDE SEQUENCE [LARGE SCALE GENOMIC DNA]</scope>
    <source>
        <strain evidence="2 3">MD-312</strain>
    </source>
</reference>
<feature type="transmembrane region" description="Helical" evidence="1">
    <location>
        <begin position="54"/>
        <end position="79"/>
    </location>
</feature>
<keyword evidence="3" id="KW-1185">Reference proteome</keyword>
<feature type="transmembrane region" description="Helical" evidence="1">
    <location>
        <begin position="114"/>
        <end position="130"/>
    </location>
</feature>
<dbReference type="Proteomes" id="UP000053820">
    <property type="component" value="Unassembled WGS sequence"/>
</dbReference>
<feature type="transmembrane region" description="Helical" evidence="1">
    <location>
        <begin position="242"/>
        <end position="259"/>
    </location>
</feature>
<evidence type="ECO:0000256" key="1">
    <source>
        <dbReference type="SAM" id="Phobius"/>
    </source>
</evidence>
<keyword evidence="1" id="KW-0472">Membrane</keyword>
<dbReference type="OrthoDB" id="5288586at2759"/>
<dbReference type="Pfam" id="PF06912">
    <property type="entry name" value="DUF1275"/>
    <property type="match status" value="1"/>
</dbReference>
<dbReference type="EMBL" id="KN839852">
    <property type="protein sequence ID" value="KIJ63147.1"/>
    <property type="molecule type" value="Genomic_DNA"/>
</dbReference>